<name>A0AAW5VGC7_9LEPT</name>
<evidence type="ECO:0000313" key="3">
    <source>
        <dbReference type="EMBL" id="MCW7530352.1"/>
    </source>
</evidence>
<evidence type="ECO:0000313" key="4">
    <source>
        <dbReference type="Proteomes" id="UP001208540"/>
    </source>
</evidence>
<keyword evidence="5" id="KW-1185">Reference proteome</keyword>
<accession>A0AAW5VGC7</accession>
<dbReference type="EMBL" id="JAMQPL010000003">
    <property type="protein sequence ID" value="MCW7530352.1"/>
    <property type="molecule type" value="Genomic_DNA"/>
</dbReference>
<protein>
    <submittedName>
        <fullName evidence="3">Uncharacterized protein</fullName>
    </submittedName>
</protein>
<feature type="compositionally biased region" description="Polar residues" evidence="1">
    <location>
        <begin position="21"/>
        <end position="30"/>
    </location>
</feature>
<sequence length="68" mass="8050">MTIFKKDQNPKAIHQGEEQENSPNTHQITISKGLRQRKVHEGNPKKKQKVERIPKTIEKRTNYEQKND</sequence>
<feature type="region of interest" description="Disordered" evidence="1">
    <location>
        <begin position="1"/>
        <end position="68"/>
    </location>
</feature>
<proteinExistence type="predicted"/>
<dbReference type="EMBL" id="JAMQPM010000003">
    <property type="protein sequence ID" value="MCW7526439.1"/>
    <property type="molecule type" value="Genomic_DNA"/>
</dbReference>
<comment type="caution">
    <text evidence="3">The sequence shown here is derived from an EMBL/GenBank/DDBJ whole genome shotgun (WGS) entry which is preliminary data.</text>
</comment>
<evidence type="ECO:0000256" key="1">
    <source>
        <dbReference type="SAM" id="MobiDB-lite"/>
    </source>
</evidence>
<gene>
    <name evidence="2" type="ORF">ND861_08805</name>
    <name evidence="3" type="ORF">ND862_09035</name>
</gene>
<evidence type="ECO:0000313" key="5">
    <source>
        <dbReference type="Proteomes" id="UP001208912"/>
    </source>
</evidence>
<dbReference type="RefSeq" id="WP_265351739.1">
    <property type="nucleotide sequence ID" value="NZ_JAMQPL010000003.1"/>
</dbReference>
<dbReference type="AlphaFoldDB" id="A0AAW5VGC7"/>
<dbReference type="Proteomes" id="UP001208912">
    <property type="component" value="Unassembled WGS sequence"/>
</dbReference>
<feature type="compositionally biased region" description="Basic and acidic residues" evidence="1">
    <location>
        <begin position="1"/>
        <end position="17"/>
    </location>
</feature>
<feature type="compositionally biased region" description="Basic and acidic residues" evidence="1">
    <location>
        <begin position="39"/>
        <end position="68"/>
    </location>
</feature>
<reference evidence="3 5" key="1">
    <citation type="submission" date="2022-06" db="EMBL/GenBank/DDBJ databases">
        <title>Leptospira isolates from biofilms formed at urban environments.</title>
        <authorList>
            <person name="Ribeiro P.S."/>
            <person name="Sousa T."/>
            <person name="Carvalho N."/>
            <person name="Aburjaile F."/>
            <person name="Neves F."/>
            <person name="Oliveira D."/>
            <person name="Blanco L."/>
            <person name="Lima J."/>
            <person name="Costa F."/>
            <person name="Brenig B."/>
            <person name="Soares S."/>
            <person name="Ramos R."/>
            <person name="Goes-Neto A."/>
            <person name="Matiuzzi M."/>
            <person name="Azevedo V."/>
            <person name="Ristow P."/>
        </authorList>
    </citation>
    <scope>NUCLEOTIDE SEQUENCE</scope>
    <source>
        <strain evidence="2 5">VSF19</strain>
        <strain evidence="3">VSF20</strain>
    </source>
</reference>
<dbReference type="Proteomes" id="UP001208540">
    <property type="component" value="Unassembled WGS sequence"/>
</dbReference>
<evidence type="ECO:0000313" key="2">
    <source>
        <dbReference type="EMBL" id="MCW7526439.1"/>
    </source>
</evidence>
<organism evidence="3 4">
    <name type="scientific">Leptospira soteropolitanensis</name>
    <dbReference type="NCBI Taxonomy" id="2950025"/>
    <lineage>
        <taxon>Bacteria</taxon>
        <taxon>Pseudomonadati</taxon>
        <taxon>Spirochaetota</taxon>
        <taxon>Spirochaetia</taxon>
        <taxon>Leptospirales</taxon>
        <taxon>Leptospiraceae</taxon>
        <taxon>Leptospira</taxon>
    </lineage>
</organism>